<dbReference type="GO" id="GO:0005975">
    <property type="term" value="P:carbohydrate metabolic process"/>
    <property type="evidence" value="ECO:0007669"/>
    <property type="project" value="InterPro"/>
</dbReference>
<organism evidence="2 3">
    <name type="scientific">Fusarium oxysporum f. sp. cubense (strain race 4)</name>
    <name type="common">Panama disease fungus</name>
    <dbReference type="NCBI Taxonomy" id="2502994"/>
    <lineage>
        <taxon>Eukaryota</taxon>
        <taxon>Fungi</taxon>
        <taxon>Dikarya</taxon>
        <taxon>Ascomycota</taxon>
        <taxon>Pezizomycotina</taxon>
        <taxon>Sordariomycetes</taxon>
        <taxon>Hypocreomycetidae</taxon>
        <taxon>Hypocreales</taxon>
        <taxon>Nectriaceae</taxon>
        <taxon>Fusarium</taxon>
        <taxon>Fusarium oxysporum species complex</taxon>
    </lineage>
</organism>
<dbReference type="InterPro" id="IPR001585">
    <property type="entry name" value="TAL/FSA"/>
</dbReference>
<evidence type="ECO:0000313" key="2">
    <source>
        <dbReference type="EMBL" id="EMT72876.1"/>
    </source>
</evidence>
<protein>
    <submittedName>
        <fullName evidence="2">Transaldolase</fullName>
    </submittedName>
</protein>
<evidence type="ECO:0000256" key="1">
    <source>
        <dbReference type="ARBA" id="ARBA00023270"/>
    </source>
</evidence>
<keyword evidence="1" id="KW-0704">Schiff base</keyword>
<dbReference type="Pfam" id="PF00923">
    <property type="entry name" value="TAL_FSA"/>
    <property type="match status" value="1"/>
</dbReference>
<evidence type="ECO:0000313" key="3">
    <source>
        <dbReference type="Proteomes" id="UP000016929"/>
    </source>
</evidence>
<proteinExistence type="predicted"/>
<name>N1S5P1_FUSC4</name>
<dbReference type="HOGENOM" id="CLU_946782_0_0_1"/>
<sequence length="294" mass="33274">MADILSSAGQDESSLDYVPSDIAATRLDLLIGPNDSQWVKKHKFFSRRLKSDTPIKDIIREDFTYYESRMLMPSDRADVKELQTANTKRYEALLNDRFKGVEDSLETKLTMMYFGLPIAPMEDILKELSLAVGMEEEVPLYNIKPPMHFLTAHDRRNWGKDSLKAFEFCREAQAYYIGHSFRTQVLAASLTSVDEVMQLAGIQHVTISPNLLNGLAAADLSTWNGTLGEYFAQGPAKKSWETKDYNALVRDESSWRMAFTRSGFGTSEGKIIQAINYFADFQDKLEGLVKQHAG</sequence>
<accession>N1S5P1</accession>
<keyword evidence="3" id="KW-1185">Reference proteome</keyword>
<dbReference type="Gene3D" id="3.20.20.70">
    <property type="entry name" value="Aldolase class I"/>
    <property type="match status" value="1"/>
</dbReference>
<reference evidence="3" key="1">
    <citation type="submission" date="2012-09" db="EMBL/GenBank/DDBJ databases">
        <title>Genome sequencing and comparative transcriptomics of race 1 and race 4 of banana pathogen: Fusarium oxysporum f. sp. cubense.</title>
        <authorList>
            <person name="Fang X."/>
            <person name="Huang J."/>
        </authorList>
    </citation>
    <scope>NUCLEOTIDE SEQUENCE [LARGE SCALE GENOMIC DNA]</scope>
    <source>
        <strain evidence="3">race 4</strain>
    </source>
</reference>
<dbReference type="OrthoDB" id="4850289at2759"/>
<dbReference type="EMBL" id="KB726264">
    <property type="protein sequence ID" value="EMT72876.1"/>
    <property type="molecule type" value="Genomic_DNA"/>
</dbReference>
<reference evidence="3" key="2">
    <citation type="journal article" date="2014" name="PLoS ONE">
        <title>Genome and Transcriptome Analysis of the Fungal Pathogen Fusarium oxysporum f. sp. cubense Causing Banana Vascular Wilt Disease.</title>
        <authorList>
            <person name="Guo L."/>
            <person name="Han L."/>
            <person name="Yang L."/>
            <person name="Zeng H."/>
            <person name="Fan D."/>
            <person name="Zhu Y."/>
            <person name="Feng Y."/>
            <person name="Wang G."/>
            <person name="Peng C."/>
            <person name="Jiang X."/>
            <person name="Zhou D."/>
            <person name="Ni P."/>
            <person name="Liang C."/>
            <person name="Liu L."/>
            <person name="Wang J."/>
            <person name="Mao C."/>
            <person name="Fang X."/>
            <person name="Peng M."/>
            <person name="Huang J."/>
        </authorList>
    </citation>
    <scope>NUCLEOTIDE SEQUENCE [LARGE SCALE GENOMIC DNA]</scope>
    <source>
        <strain evidence="3">race 4</strain>
    </source>
</reference>
<gene>
    <name evidence="2" type="ORF">FOC4_g10004366</name>
</gene>
<dbReference type="AlphaFoldDB" id="N1S5P1"/>
<dbReference type="InterPro" id="IPR013785">
    <property type="entry name" value="Aldolase_TIM"/>
</dbReference>
<dbReference type="SUPFAM" id="SSF51569">
    <property type="entry name" value="Aldolase"/>
    <property type="match status" value="1"/>
</dbReference>
<dbReference type="STRING" id="1229665.N1S5P1"/>
<dbReference type="Proteomes" id="UP000016929">
    <property type="component" value="Unassembled WGS sequence"/>
</dbReference>